<dbReference type="InterPro" id="IPR036770">
    <property type="entry name" value="Ankyrin_rpt-contain_sf"/>
</dbReference>
<gene>
    <name evidence="5" type="ORF">GLRG_01231</name>
</gene>
<dbReference type="EMBL" id="GG697333">
    <property type="protein sequence ID" value="EFQ26087.1"/>
    <property type="molecule type" value="Genomic_DNA"/>
</dbReference>
<dbReference type="eggNOG" id="ENOG502RA2S">
    <property type="taxonomic scope" value="Eukaryota"/>
</dbReference>
<keyword evidence="2 3" id="KW-0040">ANK repeat</keyword>
<evidence type="ECO:0000256" key="1">
    <source>
        <dbReference type="ARBA" id="ARBA00022737"/>
    </source>
</evidence>
<feature type="repeat" description="ANK" evidence="3">
    <location>
        <begin position="163"/>
        <end position="192"/>
    </location>
</feature>
<dbReference type="GeneID" id="24406596"/>
<keyword evidence="1" id="KW-0677">Repeat</keyword>
<evidence type="ECO:0000313" key="6">
    <source>
        <dbReference type="Proteomes" id="UP000008782"/>
    </source>
</evidence>
<dbReference type="Proteomes" id="UP000008782">
    <property type="component" value="Unassembled WGS sequence"/>
</dbReference>
<dbReference type="Pfam" id="PF12796">
    <property type="entry name" value="Ank_2"/>
    <property type="match status" value="1"/>
</dbReference>
<organism evidence="6">
    <name type="scientific">Colletotrichum graminicola (strain M1.001 / M2 / FGSC 10212)</name>
    <name type="common">Maize anthracnose fungus</name>
    <name type="synonym">Glomerella graminicola</name>
    <dbReference type="NCBI Taxonomy" id="645133"/>
    <lineage>
        <taxon>Eukaryota</taxon>
        <taxon>Fungi</taxon>
        <taxon>Dikarya</taxon>
        <taxon>Ascomycota</taxon>
        <taxon>Pezizomycotina</taxon>
        <taxon>Sordariomycetes</taxon>
        <taxon>Hypocreomycetidae</taxon>
        <taxon>Glomerellales</taxon>
        <taxon>Glomerellaceae</taxon>
        <taxon>Colletotrichum</taxon>
        <taxon>Colletotrichum graminicola species complex</taxon>
    </lineage>
</organism>
<dbReference type="PROSITE" id="PS50088">
    <property type="entry name" value="ANK_REPEAT"/>
    <property type="match status" value="1"/>
</dbReference>
<dbReference type="RefSeq" id="XP_008090107.1">
    <property type="nucleotide sequence ID" value="XM_008091916.1"/>
</dbReference>
<reference evidence="6" key="1">
    <citation type="journal article" date="2012" name="Nat. Genet.">
        <title>Lifestyle transitions in plant pathogenic Colletotrichum fungi deciphered by genome and transcriptome analyses.</title>
        <authorList>
            <person name="O'Connell R.J."/>
            <person name="Thon M.R."/>
            <person name="Hacquard S."/>
            <person name="Amyotte S.G."/>
            <person name="Kleemann J."/>
            <person name="Torres M.F."/>
            <person name="Damm U."/>
            <person name="Buiate E.A."/>
            <person name="Epstein L."/>
            <person name="Alkan N."/>
            <person name="Altmueller J."/>
            <person name="Alvarado-Balderrama L."/>
            <person name="Bauser C.A."/>
            <person name="Becker C."/>
            <person name="Birren B.W."/>
            <person name="Chen Z."/>
            <person name="Choi J."/>
            <person name="Crouch J.A."/>
            <person name="Duvick J.P."/>
            <person name="Farman M.A."/>
            <person name="Gan P."/>
            <person name="Heiman D."/>
            <person name="Henrissat B."/>
            <person name="Howard R.J."/>
            <person name="Kabbage M."/>
            <person name="Koch C."/>
            <person name="Kracher B."/>
            <person name="Kubo Y."/>
            <person name="Law A.D."/>
            <person name="Lebrun M.-H."/>
            <person name="Lee Y.-H."/>
            <person name="Miyara I."/>
            <person name="Moore N."/>
            <person name="Neumann U."/>
            <person name="Nordstroem K."/>
            <person name="Panaccione D.G."/>
            <person name="Panstruga R."/>
            <person name="Place M."/>
            <person name="Proctor R.H."/>
            <person name="Prusky D."/>
            <person name="Rech G."/>
            <person name="Reinhardt R."/>
            <person name="Rollins J.A."/>
            <person name="Rounsley S."/>
            <person name="Schardl C.L."/>
            <person name="Schwartz D.C."/>
            <person name="Shenoy N."/>
            <person name="Shirasu K."/>
            <person name="Sikhakolli U.R."/>
            <person name="Stueber K."/>
            <person name="Sukno S.A."/>
            <person name="Sweigard J.A."/>
            <person name="Takano Y."/>
            <person name="Takahara H."/>
            <person name="Trail F."/>
            <person name="van der Does H.C."/>
            <person name="Voll L.M."/>
            <person name="Will I."/>
            <person name="Young S."/>
            <person name="Zeng Q."/>
            <person name="Zhang J."/>
            <person name="Zhou S."/>
            <person name="Dickman M.B."/>
            <person name="Schulze-Lefert P."/>
            <person name="Ver Loren van Themaat E."/>
            <person name="Ma L.-J."/>
            <person name="Vaillancourt L.J."/>
        </authorList>
    </citation>
    <scope>NUCLEOTIDE SEQUENCE [LARGE SCALE GENOMIC DNA]</scope>
    <source>
        <strain evidence="6">M1.001 / M2 / FGSC 10212</strain>
    </source>
</reference>
<sequence length="399" mass="43398">MARIEHLPNELLVAIARSVQDIRGLASMAKMNRRFNIIATPPLYHEAVRRERNDALFHCAGEGLLGALELLEAAGQDLNVREISQPDSERITGVVQIMCERGDFNIGRVFLEAGRTDEGVIHRAVLKGQAEVVRWLISHGVPVDFRFMNLCECDGVKESGFGSPLHLALCQGQEEVAHILLANGAKIDELEPFSGTTTWESAIQGRHPVAAMEFALSLASTHSKIFDCRADGPKEEKQQINSDAVQKKSLESSNGFGVDSEPDGHSVTEEDILGSVAALLDPIACIEAYANSSKSDAILGQKRKSERMKARGKLASKNAEHDVIVLRQRGAKEPKLHLSPPLRPDTPIKLAYGASVNASDIIGKTFSDTIVDSVGRDVRFLEASLAQYIANSPRVATPV</sequence>
<dbReference type="SUPFAM" id="SSF48403">
    <property type="entry name" value="Ankyrin repeat"/>
    <property type="match status" value="1"/>
</dbReference>
<evidence type="ECO:0000256" key="3">
    <source>
        <dbReference type="PROSITE-ProRule" id="PRU00023"/>
    </source>
</evidence>
<dbReference type="STRING" id="645133.E3Q4S2"/>
<dbReference type="InterPro" id="IPR050745">
    <property type="entry name" value="Multifunctional_regulatory"/>
</dbReference>
<keyword evidence="6" id="KW-1185">Reference proteome</keyword>
<evidence type="ECO:0000256" key="4">
    <source>
        <dbReference type="SAM" id="MobiDB-lite"/>
    </source>
</evidence>
<dbReference type="PANTHER" id="PTHR24189">
    <property type="entry name" value="MYOTROPHIN"/>
    <property type="match status" value="1"/>
</dbReference>
<dbReference type="AlphaFoldDB" id="E3Q4S2"/>
<dbReference type="SMART" id="SM00248">
    <property type="entry name" value="ANK"/>
    <property type="match status" value="3"/>
</dbReference>
<name>E3Q4S2_COLGM</name>
<dbReference type="OrthoDB" id="5585464at2759"/>
<dbReference type="InterPro" id="IPR002110">
    <property type="entry name" value="Ankyrin_rpt"/>
</dbReference>
<dbReference type="HOGENOM" id="CLU_690799_0_0_1"/>
<proteinExistence type="predicted"/>
<feature type="region of interest" description="Disordered" evidence="4">
    <location>
        <begin position="236"/>
        <end position="266"/>
    </location>
</feature>
<dbReference type="PROSITE" id="PS50297">
    <property type="entry name" value="ANK_REP_REGION"/>
    <property type="match status" value="1"/>
</dbReference>
<protein>
    <submittedName>
        <fullName evidence="5">Uncharacterized protein</fullName>
    </submittedName>
</protein>
<accession>E3Q4S2</accession>
<evidence type="ECO:0000256" key="2">
    <source>
        <dbReference type="ARBA" id="ARBA00023043"/>
    </source>
</evidence>
<evidence type="ECO:0000313" key="5">
    <source>
        <dbReference type="EMBL" id="EFQ26087.1"/>
    </source>
</evidence>
<dbReference type="Gene3D" id="1.25.40.20">
    <property type="entry name" value="Ankyrin repeat-containing domain"/>
    <property type="match status" value="1"/>
</dbReference>
<dbReference type="VEuPathDB" id="FungiDB:GLRG_01231"/>